<name>A0A7I8IKQ4_SPIIN</name>
<accession>A0A7I8IKQ4</accession>
<reference evidence="2 3" key="1">
    <citation type="submission" date="2019-12" db="EMBL/GenBank/DDBJ databases">
        <authorList>
            <person name="Scholz U."/>
            <person name="Mascher M."/>
            <person name="Fiebig A."/>
        </authorList>
    </citation>
    <scope>NUCLEOTIDE SEQUENCE</scope>
</reference>
<evidence type="ECO:0000313" key="2">
    <source>
        <dbReference type="EMBL" id="CAA2618603.1"/>
    </source>
</evidence>
<feature type="region of interest" description="Disordered" evidence="1">
    <location>
        <begin position="81"/>
        <end position="106"/>
    </location>
</feature>
<protein>
    <submittedName>
        <fullName evidence="2">Uncharacterized protein</fullName>
    </submittedName>
</protein>
<dbReference type="EMBL" id="LR743591">
    <property type="protein sequence ID" value="CAA2618603.1"/>
    <property type="molecule type" value="Genomic_DNA"/>
</dbReference>
<proteinExistence type="predicted"/>
<dbReference type="AlphaFoldDB" id="A0A7I8IKQ4"/>
<dbReference type="Proteomes" id="UP001189122">
    <property type="component" value="Unassembled WGS sequence"/>
</dbReference>
<evidence type="ECO:0000313" key="3">
    <source>
        <dbReference type="Proteomes" id="UP001189122"/>
    </source>
</evidence>
<feature type="region of interest" description="Disordered" evidence="1">
    <location>
        <begin position="1"/>
        <end position="46"/>
    </location>
</feature>
<organism evidence="2">
    <name type="scientific">Spirodela intermedia</name>
    <name type="common">Intermediate duckweed</name>
    <dbReference type="NCBI Taxonomy" id="51605"/>
    <lineage>
        <taxon>Eukaryota</taxon>
        <taxon>Viridiplantae</taxon>
        <taxon>Streptophyta</taxon>
        <taxon>Embryophyta</taxon>
        <taxon>Tracheophyta</taxon>
        <taxon>Spermatophyta</taxon>
        <taxon>Magnoliopsida</taxon>
        <taxon>Liliopsida</taxon>
        <taxon>Araceae</taxon>
        <taxon>Lemnoideae</taxon>
        <taxon>Spirodela</taxon>
    </lineage>
</organism>
<gene>
    <name evidence="2" type="ORF">SI7747_04004770</name>
</gene>
<dbReference type="EMBL" id="CACRZD030000004">
    <property type="protein sequence ID" value="CAA6658323.1"/>
    <property type="molecule type" value="Genomic_DNA"/>
</dbReference>
<evidence type="ECO:0000256" key="1">
    <source>
        <dbReference type="SAM" id="MobiDB-lite"/>
    </source>
</evidence>
<keyword evidence="3" id="KW-1185">Reference proteome</keyword>
<sequence>MGLLSWWRGRSRRRQRPEARSPVRRRSAGGEERGAEATGMNGAEEVVRRPSEVTVFEFGSAAASGDRVTLAGYCPCRRSSSRAAGRFCRPPEPTPPSSGWSSEGGTACGTAFQSYCALAR</sequence>